<accession>G0UB09</accession>
<dbReference type="AlphaFoldDB" id="G0UB09"/>
<dbReference type="Gene3D" id="3.60.15.10">
    <property type="entry name" value="Ribonuclease Z/Hydroxyacylglutathione hydrolase-like"/>
    <property type="match status" value="1"/>
</dbReference>
<protein>
    <submittedName>
        <fullName evidence="1">Uncharacterized protein</fullName>
    </submittedName>
</protein>
<dbReference type="VEuPathDB" id="TriTrypDB:TvY486_1104800"/>
<sequence>MSGQVALSAVCLGTGTESTMVYEGKCSAAYVLCANGRPVVLFGAGYGVVRQCLRYFGVVPPTIAVFSSSPHTSAELPVIIATENRKGTRLHIVAGEKVMSRLKRHQLDFLCCKGLCDASSSREGCLHRFVALPASTPAPAACSSQHQVADATAVSFAAFEIEATEACNAFVVYHHGVPVLAMTGDCAYDIDRHQRILQMAPVVILDGQQVGSQEHSSFANIGEAVDRYIEAGKTPPRVFIGHYGKTANAPLPARDGIVSLITEGEVVTLGRTFGVTCVSEFTHASKYGSQSGSEQNRTRDQKDIFLIDNDTPETLPVQLFVHPSWSMAQVKKQVSELLGVQLVGGLFCAKTGRRLKEVSQLSSGMRVVVTRVGGGLFQHHTSSPIRGGQQNTPVAPPIENLCVRQTDEREGDLSETEVSAALKEYLQRAYRFLQRPGPDMAPSDRSVVTCEQGTDEVADVACFATRTTPSMALAAECAKKGSLKEPNDNARACTLRFTTLGT</sequence>
<reference evidence="1" key="1">
    <citation type="journal article" date="2012" name="Proc. Natl. Acad. Sci. U.S.A.">
        <title>Antigenic diversity is generated by distinct evolutionary mechanisms in African trypanosome species.</title>
        <authorList>
            <person name="Jackson A.P."/>
            <person name="Berry A."/>
            <person name="Aslett M."/>
            <person name="Allison H.C."/>
            <person name="Burton P."/>
            <person name="Vavrova-Anderson J."/>
            <person name="Brown R."/>
            <person name="Browne H."/>
            <person name="Corton N."/>
            <person name="Hauser H."/>
            <person name="Gamble J."/>
            <person name="Gilderthorp R."/>
            <person name="Marcello L."/>
            <person name="McQuillan J."/>
            <person name="Otto T.D."/>
            <person name="Quail M.A."/>
            <person name="Sanders M.J."/>
            <person name="van Tonder A."/>
            <person name="Ginger M.L."/>
            <person name="Field M.C."/>
            <person name="Barry J.D."/>
            <person name="Hertz-Fowler C."/>
            <person name="Berriman M."/>
        </authorList>
    </citation>
    <scope>NUCLEOTIDE SEQUENCE</scope>
    <source>
        <strain evidence="1">Y486</strain>
    </source>
</reference>
<evidence type="ECO:0000313" key="1">
    <source>
        <dbReference type="EMBL" id="CCC52996.1"/>
    </source>
</evidence>
<proteinExistence type="predicted"/>
<gene>
    <name evidence="1" type="ORF">TVY486_1104800</name>
</gene>
<organism evidence="1">
    <name type="scientific">Trypanosoma vivax (strain Y486)</name>
    <dbReference type="NCBI Taxonomy" id="1055687"/>
    <lineage>
        <taxon>Eukaryota</taxon>
        <taxon>Discoba</taxon>
        <taxon>Euglenozoa</taxon>
        <taxon>Kinetoplastea</taxon>
        <taxon>Metakinetoplastina</taxon>
        <taxon>Trypanosomatida</taxon>
        <taxon>Trypanosomatidae</taxon>
        <taxon>Trypanosoma</taxon>
        <taxon>Duttonella</taxon>
    </lineage>
</organism>
<dbReference type="InterPro" id="IPR036866">
    <property type="entry name" value="RibonucZ/Hydroxyglut_hydro"/>
</dbReference>
<dbReference type="EMBL" id="HE573027">
    <property type="protein sequence ID" value="CCC52996.1"/>
    <property type="molecule type" value="Genomic_DNA"/>
</dbReference>
<name>G0UB09_TRYVY</name>